<dbReference type="Proteomes" id="UP000271162">
    <property type="component" value="Unassembled WGS sequence"/>
</dbReference>
<gene>
    <name evidence="1" type="ORF">NBR_LOCUS9488</name>
</gene>
<evidence type="ECO:0000313" key="3">
    <source>
        <dbReference type="WBParaSite" id="NBR_0000948701-mRNA-1"/>
    </source>
</evidence>
<name>A0A158QZ38_NIPBR</name>
<sequence length="188" mass="21201">MEPKPSPRRHDRVCTGSVGEKIIVRTTTTRGSMRETITKALRSTLRRTTTEKSSSLAALPSACHRSLSNLESVKQMRPSHNAFPPVDVMSQSYIQPSTCSRHDDCQLYSSPSLTTLKGFDMMDHDDMKSMVSTASTSRLFAKEPLPMPKRYKSQNLRSFLNSPGVVTVKVVIRAYNHEVFNEREPIRN</sequence>
<dbReference type="WBParaSite" id="NBR_0000948701-mRNA-1">
    <property type="protein sequence ID" value="NBR_0000948701-mRNA-1"/>
    <property type="gene ID" value="NBR_0000948701"/>
</dbReference>
<reference evidence="1 2" key="2">
    <citation type="submission" date="2018-11" db="EMBL/GenBank/DDBJ databases">
        <authorList>
            <consortium name="Pathogen Informatics"/>
        </authorList>
    </citation>
    <scope>NUCLEOTIDE SEQUENCE [LARGE SCALE GENOMIC DNA]</scope>
</reference>
<proteinExistence type="predicted"/>
<protein>
    <submittedName>
        <fullName evidence="3">Kinesin motor domain-containing protein</fullName>
    </submittedName>
</protein>
<evidence type="ECO:0000313" key="2">
    <source>
        <dbReference type="Proteomes" id="UP000271162"/>
    </source>
</evidence>
<organism evidence="3">
    <name type="scientific">Nippostrongylus brasiliensis</name>
    <name type="common">Rat hookworm</name>
    <dbReference type="NCBI Taxonomy" id="27835"/>
    <lineage>
        <taxon>Eukaryota</taxon>
        <taxon>Metazoa</taxon>
        <taxon>Ecdysozoa</taxon>
        <taxon>Nematoda</taxon>
        <taxon>Chromadorea</taxon>
        <taxon>Rhabditida</taxon>
        <taxon>Rhabditina</taxon>
        <taxon>Rhabditomorpha</taxon>
        <taxon>Strongyloidea</taxon>
        <taxon>Heligmosomidae</taxon>
        <taxon>Nippostrongylus</taxon>
    </lineage>
</organism>
<dbReference type="OMA" id="FNEREPI"/>
<reference evidence="3" key="1">
    <citation type="submission" date="2016-04" db="UniProtKB">
        <authorList>
            <consortium name="WormBaseParasite"/>
        </authorList>
    </citation>
    <scope>IDENTIFICATION</scope>
</reference>
<dbReference type="AlphaFoldDB" id="A0A158QZ38"/>
<keyword evidence="2" id="KW-1185">Reference proteome</keyword>
<accession>A0A158QZ38</accession>
<dbReference type="EMBL" id="UYSL01020149">
    <property type="protein sequence ID" value="VDL73077.1"/>
    <property type="molecule type" value="Genomic_DNA"/>
</dbReference>
<evidence type="ECO:0000313" key="1">
    <source>
        <dbReference type="EMBL" id="VDL73077.1"/>
    </source>
</evidence>